<keyword evidence="2" id="KW-1185">Reference proteome</keyword>
<evidence type="ECO:0000313" key="1">
    <source>
        <dbReference type="EMBL" id="MEY9314710.1"/>
    </source>
</evidence>
<dbReference type="EMBL" id="JBGBZA010000002">
    <property type="protein sequence ID" value="MEY9314710.1"/>
    <property type="molecule type" value="Genomic_DNA"/>
</dbReference>
<proteinExistence type="predicted"/>
<protein>
    <recommendedName>
        <fullName evidence="3">Transposase</fullName>
    </recommendedName>
</protein>
<accession>A0ABV4EU72</accession>
<name>A0ABV4EU72_BRAEL</name>
<organism evidence="1 2">
    <name type="scientific">Bradyrhizobium elkanii</name>
    <dbReference type="NCBI Taxonomy" id="29448"/>
    <lineage>
        <taxon>Bacteria</taxon>
        <taxon>Pseudomonadati</taxon>
        <taxon>Pseudomonadota</taxon>
        <taxon>Alphaproteobacteria</taxon>
        <taxon>Hyphomicrobiales</taxon>
        <taxon>Nitrobacteraceae</taxon>
        <taxon>Bradyrhizobium</taxon>
    </lineage>
</organism>
<dbReference type="Proteomes" id="UP001565471">
    <property type="component" value="Unassembled WGS sequence"/>
</dbReference>
<comment type="caution">
    <text evidence="1">The sequence shown here is derived from an EMBL/GenBank/DDBJ whole genome shotgun (WGS) entry which is preliminary data.</text>
</comment>
<sequence>MADLKIDPIDRRINKSADALLDKLHAKLSGGLVSEPG</sequence>
<gene>
    <name evidence="1" type="ORF">ABIF29_001509</name>
</gene>
<evidence type="ECO:0008006" key="3">
    <source>
        <dbReference type="Google" id="ProtNLM"/>
    </source>
</evidence>
<reference evidence="1 2" key="1">
    <citation type="submission" date="2024-07" db="EMBL/GenBank/DDBJ databases">
        <title>Genomic Encyclopedia of Type Strains, Phase V (KMG-V): Genome sequencing to study the core and pangenomes of soil and plant-associated prokaryotes.</title>
        <authorList>
            <person name="Whitman W."/>
        </authorList>
    </citation>
    <scope>NUCLEOTIDE SEQUENCE [LARGE SCALE GENOMIC DNA]</scope>
    <source>
        <strain evidence="1 2">USDA 415</strain>
    </source>
</reference>
<evidence type="ECO:0000313" key="2">
    <source>
        <dbReference type="Proteomes" id="UP001565471"/>
    </source>
</evidence>